<comment type="caution">
    <text evidence="3">The sequence shown here is derived from an EMBL/GenBank/DDBJ whole genome shotgun (WGS) entry which is preliminary data.</text>
</comment>
<comment type="similarity">
    <text evidence="1">Belongs to the histidine acid phosphatase family.</text>
</comment>
<dbReference type="InterPro" id="IPR033379">
    <property type="entry name" value="Acid_Pase_AS"/>
</dbReference>
<dbReference type="GO" id="GO:0050308">
    <property type="term" value="F:sugar-phosphatase activity"/>
    <property type="evidence" value="ECO:0007669"/>
    <property type="project" value="TreeGrafter"/>
</dbReference>
<dbReference type="AlphaFoldDB" id="A0A7V5CU26"/>
<dbReference type="PANTHER" id="PTHR11567">
    <property type="entry name" value="ACID PHOSPHATASE-RELATED"/>
    <property type="match status" value="1"/>
</dbReference>
<reference evidence="3" key="1">
    <citation type="journal article" date="2020" name="mSystems">
        <title>Genome- and Community-Level Interaction Insights into Carbon Utilization and Element Cycling Functions of Hydrothermarchaeota in Hydrothermal Sediment.</title>
        <authorList>
            <person name="Zhou Z."/>
            <person name="Liu Y."/>
            <person name="Xu W."/>
            <person name="Pan J."/>
            <person name="Luo Z.H."/>
            <person name="Li M."/>
        </authorList>
    </citation>
    <scope>NUCLEOTIDE SEQUENCE [LARGE SCALE GENOMIC DNA]</scope>
    <source>
        <strain evidence="3">SpSt-855</strain>
    </source>
</reference>
<dbReference type="InterPro" id="IPR000560">
    <property type="entry name" value="His_Pase_clade-2"/>
</dbReference>
<keyword evidence="2" id="KW-0378">Hydrolase</keyword>
<evidence type="ECO:0000256" key="1">
    <source>
        <dbReference type="ARBA" id="ARBA00005375"/>
    </source>
</evidence>
<protein>
    <submittedName>
        <fullName evidence="3">Histidine-type phosphatase</fullName>
    </submittedName>
</protein>
<dbReference type="InterPro" id="IPR029033">
    <property type="entry name" value="His_PPase_superfam"/>
</dbReference>
<dbReference type="EMBL" id="DTKL01000068">
    <property type="protein sequence ID" value="HGY95192.1"/>
    <property type="molecule type" value="Genomic_DNA"/>
</dbReference>
<dbReference type="CDD" id="cd07061">
    <property type="entry name" value="HP_HAP_like"/>
    <property type="match status" value="1"/>
</dbReference>
<dbReference type="Gene3D" id="3.40.50.1240">
    <property type="entry name" value="Phosphoglycerate mutase-like"/>
    <property type="match status" value="2"/>
</dbReference>
<dbReference type="InterPro" id="IPR050645">
    <property type="entry name" value="Histidine_acid_phosphatase"/>
</dbReference>
<sequence length="477" mass="52229">MTAAIFAAMTQFFSHVPAIVHPFGISLMMTFLRATHRRMAAWLLLSVLASPALALRASHKPAAASSKPRLTFVLILARHGVRAPSSPPGALYRYSVRAWPSWHVAPDYLTPHGYKLLRQFGKWDRAWIARQHLLTPSGCEAPAIYIYTDSDERTIQSGHALAEGLSPECALTIHSRPEGHRDPLFHFSPVSLDAATRAAMLTSVRQRMGGSPNAFTAAHQSELNLLQSILNGCKPDAPCTTTRGRPQLRLDEIRNSVNINPQGEVSLHGPVFKGASLAEDILLEYTQGMPSNNVAWGLLDSSQLREIIALHTAEFAVKHRTPALARVEMSDLLGHILDTLQQAVQSRPVSSAWGAPSQKLVILDGHDTDIAAIAGLLHLHWTLDGRHDDTPPGSQLQFLVYRDPGGAAEIRMRIVMQTLRQMRDAATLTSLHPPASATLNLAGCTMKKCSGIEPWKSFDKAARSAIDTRFVLPFSQP</sequence>
<dbReference type="SUPFAM" id="SSF53254">
    <property type="entry name" value="Phosphoglycerate mutase-like"/>
    <property type="match status" value="1"/>
</dbReference>
<dbReference type="GO" id="GO:0030288">
    <property type="term" value="C:outer membrane-bounded periplasmic space"/>
    <property type="evidence" value="ECO:0007669"/>
    <property type="project" value="TreeGrafter"/>
</dbReference>
<dbReference type="PROSITE" id="PS00616">
    <property type="entry name" value="HIS_ACID_PHOSPHAT_1"/>
    <property type="match status" value="1"/>
</dbReference>
<proteinExistence type="inferred from homology"/>
<gene>
    <name evidence="3" type="ORF">ENW50_10995</name>
</gene>
<accession>A0A7V5CU26</accession>
<organism evidence="3">
    <name type="scientific">Acidobacterium capsulatum</name>
    <dbReference type="NCBI Taxonomy" id="33075"/>
    <lineage>
        <taxon>Bacteria</taxon>
        <taxon>Pseudomonadati</taxon>
        <taxon>Acidobacteriota</taxon>
        <taxon>Terriglobia</taxon>
        <taxon>Terriglobales</taxon>
        <taxon>Acidobacteriaceae</taxon>
        <taxon>Acidobacterium</taxon>
    </lineage>
</organism>
<dbReference type="PANTHER" id="PTHR11567:SF110">
    <property type="entry name" value="2-PHOSPHOXYLOSE PHOSPHATASE 1"/>
    <property type="match status" value="1"/>
</dbReference>
<evidence type="ECO:0000313" key="3">
    <source>
        <dbReference type="EMBL" id="HGY95192.1"/>
    </source>
</evidence>
<dbReference type="Pfam" id="PF00328">
    <property type="entry name" value="His_Phos_2"/>
    <property type="match status" value="1"/>
</dbReference>
<evidence type="ECO:0000256" key="2">
    <source>
        <dbReference type="ARBA" id="ARBA00022801"/>
    </source>
</evidence>
<name>A0A7V5CU26_9BACT</name>